<dbReference type="InterPro" id="IPR006091">
    <property type="entry name" value="Acyl-CoA_Oxase/DH_mid-dom"/>
</dbReference>
<dbReference type="SUPFAM" id="SSF56645">
    <property type="entry name" value="Acyl-CoA dehydrogenase NM domain-like"/>
    <property type="match status" value="1"/>
</dbReference>
<dbReference type="EMBL" id="JAZHOG010000003">
    <property type="protein sequence ID" value="MEJ8567032.1"/>
    <property type="molecule type" value="Genomic_DNA"/>
</dbReference>
<evidence type="ECO:0000259" key="9">
    <source>
        <dbReference type="Pfam" id="PF02771"/>
    </source>
</evidence>
<organism evidence="10 11">
    <name type="scientific">Elongatibacter sediminis</name>
    <dbReference type="NCBI Taxonomy" id="3119006"/>
    <lineage>
        <taxon>Bacteria</taxon>
        <taxon>Pseudomonadati</taxon>
        <taxon>Pseudomonadota</taxon>
        <taxon>Gammaproteobacteria</taxon>
        <taxon>Chromatiales</taxon>
        <taxon>Wenzhouxiangellaceae</taxon>
        <taxon>Elongatibacter</taxon>
    </lineage>
</organism>
<feature type="domain" description="Acyl-CoA oxidase/dehydrogenase middle" evidence="8">
    <location>
        <begin position="124"/>
        <end position="217"/>
    </location>
</feature>
<dbReference type="InterPro" id="IPR036250">
    <property type="entry name" value="AcylCo_DH-like_C"/>
</dbReference>
<keyword evidence="4 6" id="KW-0274">FAD</keyword>
<dbReference type="Pfam" id="PF02771">
    <property type="entry name" value="Acyl-CoA_dh_N"/>
    <property type="match status" value="1"/>
</dbReference>
<dbReference type="SUPFAM" id="SSF47203">
    <property type="entry name" value="Acyl-CoA dehydrogenase C-terminal domain-like"/>
    <property type="match status" value="1"/>
</dbReference>
<dbReference type="InterPro" id="IPR046373">
    <property type="entry name" value="Acyl-CoA_Oxase/DH_mid-dom_sf"/>
</dbReference>
<dbReference type="Gene3D" id="1.20.140.10">
    <property type="entry name" value="Butyryl-CoA Dehydrogenase, subunit A, domain 3"/>
    <property type="match status" value="1"/>
</dbReference>
<evidence type="ECO:0000256" key="6">
    <source>
        <dbReference type="RuleBase" id="RU362125"/>
    </source>
</evidence>
<dbReference type="Pfam" id="PF00441">
    <property type="entry name" value="Acyl-CoA_dh_1"/>
    <property type="match status" value="1"/>
</dbReference>
<dbReference type="PROSITE" id="PS00072">
    <property type="entry name" value="ACYL_COA_DH_1"/>
    <property type="match status" value="1"/>
</dbReference>
<evidence type="ECO:0000313" key="10">
    <source>
        <dbReference type="EMBL" id="MEJ8567032.1"/>
    </source>
</evidence>
<dbReference type="Pfam" id="PF02770">
    <property type="entry name" value="Acyl-CoA_dh_M"/>
    <property type="match status" value="1"/>
</dbReference>
<evidence type="ECO:0000256" key="5">
    <source>
        <dbReference type="ARBA" id="ARBA00023002"/>
    </source>
</evidence>
<dbReference type="GO" id="GO:0003995">
    <property type="term" value="F:acyl-CoA dehydrogenase activity"/>
    <property type="evidence" value="ECO:0007669"/>
    <property type="project" value="InterPro"/>
</dbReference>
<dbReference type="GO" id="GO:0050660">
    <property type="term" value="F:flavin adenine dinucleotide binding"/>
    <property type="evidence" value="ECO:0007669"/>
    <property type="project" value="InterPro"/>
</dbReference>
<evidence type="ECO:0000313" key="11">
    <source>
        <dbReference type="Proteomes" id="UP001359886"/>
    </source>
</evidence>
<proteinExistence type="inferred from homology"/>
<protein>
    <submittedName>
        <fullName evidence="10">Acyl-CoA dehydrogenase family protein</fullName>
    </submittedName>
</protein>
<dbReference type="RefSeq" id="WP_354694351.1">
    <property type="nucleotide sequence ID" value="NZ_JAZHOG010000003.1"/>
</dbReference>
<evidence type="ECO:0000256" key="4">
    <source>
        <dbReference type="ARBA" id="ARBA00022827"/>
    </source>
</evidence>
<dbReference type="InterPro" id="IPR006089">
    <property type="entry name" value="Acyl-CoA_DH_CS"/>
</dbReference>
<dbReference type="Proteomes" id="UP001359886">
    <property type="component" value="Unassembled WGS sequence"/>
</dbReference>
<comment type="cofactor">
    <cofactor evidence="1 6">
        <name>FAD</name>
        <dbReference type="ChEBI" id="CHEBI:57692"/>
    </cofactor>
</comment>
<dbReference type="AlphaFoldDB" id="A0AAW9R7E1"/>
<name>A0AAW9R7E1_9GAMM</name>
<dbReference type="Gene3D" id="1.10.540.10">
    <property type="entry name" value="Acyl-CoA dehydrogenase/oxidase, N-terminal domain"/>
    <property type="match status" value="1"/>
</dbReference>
<comment type="caution">
    <text evidence="10">The sequence shown here is derived from an EMBL/GenBank/DDBJ whole genome shotgun (WGS) entry which is preliminary data.</text>
</comment>
<reference evidence="10 11" key="1">
    <citation type="submission" date="2024-02" db="EMBL/GenBank/DDBJ databases">
        <title>A novel Wenzhouxiangellaceae bacterium, isolated from coastal sediments.</title>
        <authorList>
            <person name="Du Z.-J."/>
            <person name="Ye Y.-Q."/>
            <person name="Zhang X.-Y."/>
        </authorList>
    </citation>
    <scope>NUCLEOTIDE SEQUENCE [LARGE SCALE GENOMIC DNA]</scope>
    <source>
        <strain evidence="10 11">CH-27</strain>
    </source>
</reference>
<gene>
    <name evidence="10" type="ORF">V3330_05295</name>
</gene>
<keyword evidence="11" id="KW-1185">Reference proteome</keyword>
<keyword evidence="5 6" id="KW-0560">Oxidoreductase</keyword>
<accession>A0AAW9R7E1</accession>
<dbReference type="InterPro" id="IPR009100">
    <property type="entry name" value="AcylCoA_DH/oxidase_NM_dom_sf"/>
</dbReference>
<keyword evidence="3 6" id="KW-0285">Flavoprotein</keyword>
<comment type="similarity">
    <text evidence="2 6">Belongs to the acyl-CoA dehydrogenase family.</text>
</comment>
<dbReference type="Gene3D" id="2.40.110.10">
    <property type="entry name" value="Butyryl-CoA Dehydrogenase, subunit A, domain 2"/>
    <property type="match status" value="1"/>
</dbReference>
<evidence type="ECO:0000259" key="7">
    <source>
        <dbReference type="Pfam" id="PF00441"/>
    </source>
</evidence>
<dbReference type="FunFam" id="2.40.110.10:FF:000002">
    <property type="entry name" value="Acyl-CoA dehydrogenase fadE12"/>
    <property type="match status" value="1"/>
</dbReference>
<evidence type="ECO:0000256" key="2">
    <source>
        <dbReference type="ARBA" id="ARBA00009347"/>
    </source>
</evidence>
<evidence type="ECO:0000259" key="8">
    <source>
        <dbReference type="Pfam" id="PF02770"/>
    </source>
</evidence>
<dbReference type="InterPro" id="IPR037069">
    <property type="entry name" value="AcylCoA_DH/ox_N_sf"/>
</dbReference>
<dbReference type="InterPro" id="IPR009075">
    <property type="entry name" value="AcylCo_DH/oxidase_C"/>
</dbReference>
<dbReference type="InterPro" id="IPR013786">
    <property type="entry name" value="AcylCoA_DH/ox_N"/>
</dbReference>
<feature type="domain" description="Acyl-CoA dehydrogenase/oxidase N-terminal" evidence="9">
    <location>
        <begin position="8"/>
        <end position="119"/>
    </location>
</feature>
<dbReference type="FunFam" id="1.20.140.10:FF:000001">
    <property type="entry name" value="Acyl-CoA dehydrogenase"/>
    <property type="match status" value="1"/>
</dbReference>
<feature type="domain" description="Acyl-CoA dehydrogenase/oxidase C-terminal" evidence="7">
    <location>
        <begin position="230"/>
        <end position="377"/>
    </location>
</feature>
<dbReference type="PANTHER" id="PTHR43884">
    <property type="entry name" value="ACYL-COA DEHYDROGENASE"/>
    <property type="match status" value="1"/>
</dbReference>
<evidence type="ECO:0000256" key="1">
    <source>
        <dbReference type="ARBA" id="ARBA00001974"/>
    </source>
</evidence>
<evidence type="ECO:0000256" key="3">
    <source>
        <dbReference type="ARBA" id="ARBA00022630"/>
    </source>
</evidence>
<dbReference type="PANTHER" id="PTHR43884:SF12">
    <property type="entry name" value="ISOVALERYL-COA DEHYDROGENASE, MITOCHONDRIAL-RELATED"/>
    <property type="match status" value="1"/>
</dbReference>
<sequence length="387" mass="43331">MNRLIFDEEHDLFRDQVRRFMQEEIEPNVEAWREAGICDKDAFRKAGEQGYLFMWADEQYGGLGLKDFRFEQIVTEEGIRHGDISLFLTLHSRLVGPYIGELGSEALKQRLIPQCISGEAILGVAMTEPGAGSDVAGIKTRAIQDGDDWIINGSKTYISNGINGTHFVVAARTVPDKPHGLGLFVVEADMEGFKRGRNLDKMGLKAQDTAELFFEDVRVPAENVLGDPTRGFYNLMHFLAEERLINAVQGIAHAQTAFDLTKAYILERKAFGRPIAAFQNSRFKMAEMRTQLDITQTFVDQLVLLHNAGALSAELAAEAKLQATETESRVMDDCVQLHGGAGYMSEYRISHMFTDARISRIYAGSSEIMKEIIARGMGLDERELLKR</sequence>